<keyword evidence="2 4" id="KW-0732">Signal</keyword>
<dbReference type="Gramene" id="OQU87359">
    <property type="protein sequence ID" value="OQU87359"/>
    <property type="gene ID" value="SORBI_3003G262650"/>
</dbReference>
<dbReference type="PANTHER" id="PTHR33138">
    <property type="entry name" value="OS01G0690200 PROTEIN"/>
    <property type="match status" value="1"/>
</dbReference>
<evidence type="ECO:0000256" key="3">
    <source>
        <dbReference type="ARBA" id="ARBA00023180"/>
    </source>
</evidence>
<evidence type="ECO:0000256" key="2">
    <source>
        <dbReference type="ARBA" id="ARBA00022729"/>
    </source>
</evidence>
<sequence length="298" mass="31394">MPSPSHHDRGLLFLFLVLVLAAAVASSRGDDDTYAVSACRSRPYLCGGVNISYPFYLASDDGESYCGYPGLAVTCDNNNNNRRPVLKLGGDSYTISGIDYANLTVSLADADAAGSSGCPVVDHNVTIPPAIRLSLILHSVDYLFFFAGCTFGPDAEPDPKPPKPPTIKPITCGDMDKPPADSMTFVLPRGEVPPGDWSTACRQVFEVPVLKSSVPSKDVAEDPVWRNDGYGKALRAGFLLGWDRSSGGRCGQCEQSSGKCGYSRAGEFAGCLCADGRVGDGGSCSKISADSSSALSWP</sequence>
<dbReference type="EMBL" id="CM000762">
    <property type="protein sequence ID" value="OQU87359.1"/>
    <property type="molecule type" value="Genomic_DNA"/>
</dbReference>
<dbReference type="PANTHER" id="PTHR33138:SF77">
    <property type="entry name" value="WALL-ASSOCIATED RECEPTOR KINASE GALACTURONAN-BINDING DOMAIN-CONTAINING PROTEIN"/>
    <property type="match status" value="1"/>
</dbReference>
<gene>
    <name evidence="7" type="ORF">SORBI_3003G262650</name>
</gene>
<evidence type="ECO:0000313" key="7">
    <source>
        <dbReference type="EMBL" id="OQU87359.1"/>
    </source>
</evidence>
<dbReference type="OMA" id="ANLIMES"/>
<feature type="domain" description="Wall-associated receptor kinase C-terminal" evidence="6">
    <location>
        <begin position="188"/>
        <end position="276"/>
    </location>
</feature>
<feature type="non-terminal residue" evidence="7">
    <location>
        <position position="298"/>
    </location>
</feature>
<name>A0A1W0VZ03_SORBI</name>
<dbReference type="GO" id="GO:0030247">
    <property type="term" value="F:polysaccharide binding"/>
    <property type="evidence" value="ECO:0007669"/>
    <property type="project" value="InterPro"/>
</dbReference>
<evidence type="ECO:0000256" key="1">
    <source>
        <dbReference type="ARBA" id="ARBA00004167"/>
    </source>
</evidence>
<feature type="chain" id="PRO_5012528989" description="Wall-associated receptor kinase galacturonan-binding domain-containing protein" evidence="4">
    <location>
        <begin position="30"/>
        <end position="298"/>
    </location>
</feature>
<keyword evidence="3" id="KW-0325">Glycoprotein</keyword>
<keyword evidence="8" id="KW-1185">Reference proteome</keyword>
<organism evidence="7 8">
    <name type="scientific">Sorghum bicolor</name>
    <name type="common">Sorghum</name>
    <name type="synonym">Sorghum vulgare</name>
    <dbReference type="NCBI Taxonomy" id="4558"/>
    <lineage>
        <taxon>Eukaryota</taxon>
        <taxon>Viridiplantae</taxon>
        <taxon>Streptophyta</taxon>
        <taxon>Embryophyta</taxon>
        <taxon>Tracheophyta</taxon>
        <taxon>Spermatophyta</taxon>
        <taxon>Magnoliopsida</taxon>
        <taxon>Liliopsida</taxon>
        <taxon>Poales</taxon>
        <taxon>Poaceae</taxon>
        <taxon>PACMAD clade</taxon>
        <taxon>Panicoideae</taxon>
        <taxon>Andropogonodae</taxon>
        <taxon>Andropogoneae</taxon>
        <taxon>Sorghinae</taxon>
        <taxon>Sorghum</taxon>
    </lineage>
</organism>
<dbReference type="STRING" id="4558.A0A1W0VZ03"/>
<evidence type="ECO:0000259" key="5">
    <source>
        <dbReference type="Pfam" id="PF13947"/>
    </source>
</evidence>
<proteinExistence type="predicted"/>
<reference evidence="7 8" key="1">
    <citation type="journal article" date="2009" name="Nature">
        <title>The Sorghum bicolor genome and the diversification of grasses.</title>
        <authorList>
            <person name="Paterson A.H."/>
            <person name="Bowers J.E."/>
            <person name="Bruggmann R."/>
            <person name="Dubchak I."/>
            <person name="Grimwood J."/>
            <person name="Gundlach H."/>
            <person name="Haberer G."/>
            <person name="Hellsten U."/>
            <person name="Mitros T."/>
            <person name="Poliakov A."/>
            <person name="Schmutz J."/>
            <person name="Spannagl M."/>
            <person name="Tang H."/>
            <person name="Wang X."/>
            <person name="Wicker T."/>
            <person name="Bharti A.K."/>
            <person name="Chapman J."/>
            <person name="Feltus F.A."/>
            <person name="Gowik U."/>
            <person name="Grigoriev I.V."/>
            <person name="Lyons E."/>
            <person name="Maher C.A."/>
            <person name="Martis M."/>
            <person name="Narechania A."/>
            <person name="Otillar R.P."/>
            <person name="Penning B.W."/>
            <person name="Salamov A.A."/>
            <person name="Wang Y."/>
            <person name="Zhang L."/>
            <person name="Carpita N.C."/>
            <person name="Freeling M."/>
            <person name="Gingle A.R."/>
            <person name="Hash C.T."/>
            <person name="Keller B."/>
            <person name="Klein P."/>
            <person name="Kresovich S."/>
            <person name="McCann M.C."/>
            <person name="Ming R."/>
            <person name="Peterson D.G."/>
            <person name="Mehboob-ur-Rahman"/>
            <person name="Ware D."/>
            <person name="Westhoff P."/>
            <person name="Mayer K.F."/>
            <person name="Messing J."/>
            <person name="Rokhsar D.S."/>
        </authorList>
    </citation>
    <scope>NUCLEOTIDE SEQUENCE [LARGE SCALE GENOMIC DNA]</scope>
    <source>
        <strain evidence="8">cv. BTx623</strain>
    </source>
</reference>
<accession>A0A1W0VZ03</accession>
<protein>
    <recommendedName>
        <fullName evidence="9">Wall-associated receptor kinase galacturonan-binding domain-containing protein</fullName>
    </recommendedName>
</protein>
<evidence type="ECO:0000313" key="8">
    <source>
        <dbReference type="Proteomes" id="UP000000768"/>
    </source>
</evidence>
<evidence type="ECO:0008006" key="9">
    <source>
        <dbReference type="Google" id="ProtNLM"/>
    </source>
</evidence>
<dbReference type="InterPro" id="IPR032872">
    <property type="entry name" value="WAK_assoc_C"/>
</dbReference>
<dbReference type="Pfam" id="PF13947">
    <property type="entry name" value="GUB_WAK_bind"/>
    <property type="match status" value="1"/>
</dbReference>
<reference evidence="8" key="2">
    <citation type="journal article" date="2018" name="Plant J.">
        <title>The Sorghum bicolor reference genome: improved assembly, gene annotations, a transcriptome atlas, and signatures of genome organization.</title>
        <authorList>
            <person name="McCormick R.F."/>
            <person name="Truong S.K."/>
            <person name="Sreedasyam A."/>
            <person name="Jenkins J."/>
            <person name="Shu S."/>
            <person name="Sims D."/>
            <person name="Kennedy M."/>
            <person name="Amirebrahimi M."/>
            <person name="Weers B.D."/>
            <person name="McKinley B."/>
            <person name="Mattison A."/>
            <person name="Morishige D.T."/>
            <person name="Grimwood J."/>
            <person name="Schmutz J."/>
            <person name="Mullet J.E."/>
        </authorList>
    </citation>
    <scope>NUCLEOTIDE SEQUENCE [LARGE SCALE GENOMIC DNA]</scope>
    <source>
        <strain evidence="8">cv. BTx623</strain>
    </source>
</reference>
<dbReference type="eggNOG" id="KOG1187">
    <property type="taxonomic scope" value="Eukaryota"/>
</dbReference>
<dbReference type="GO" id="GO:0016020">
    <property type="term" value="C:membrane"/>
    <property type="evidence" value="ECO:0007669"/>
    <property type="project" value="UniProtKB-SubCell"/>
</dbReference>
<dbReference type="InParanoid" id="A0A1W0VZ03"/>
<evidence type="ECO:0000259" key="6">
    <source>
        <dbReference type="Pfam" id="PF14380"/>
    </source>
</evidence>
<feature type="signal peptide" evidence="4">
    <location>
        <begin position="1"/>
        <end position="29"/>
    </location>
</feature>
<feature type="domain" description="Wall-associated receptor kinase galacturonan-binding" evidence="5">
    <location>
        <begin position="39"/>
        <end position="109"/>
    </location>
</feature>
<dbReference type="InterPro" id="IPR025287">
    <property type="entry name" value="WAK_GUB"/>
</dbReference>
<comment type="subcellular location">
    <subcellularLocation>
        <location evidence="1">Membrane</location>
        <topology evidence="1">Single-pass membrane protein</topology>
    </subcellularLocation>
</comment>
<evidence type="ECO:0000256" key="4">
    <source>
        <dbReference type="SAM" id="SignalP"/>
    </source>
</evidence>
<dbReference type="Pfam" id="PF14380">
    <property type="entry name" value="WAK_assoc"/>
    <property type="match status" value="1"/>
</dbReference>
<dbReference type="Proteomes" id="UP000000768">
    <property type="component" value="Chromosome 3"/>
</dbReference>
<dbReference type="AlphaFoldDB" id="A0A1W0VZ03"/>